<dbReference type="InterPro" id="IPR011979">
    <property type="entry name" value="Antitox_Xre"/>
</dbReference>
<accession>A0ABS2BYJ6</accession>
<sequence length="157" mass="17286">MAKSFGGDMKSAAHSSNITMVTLLLHDRGIDDRMDVYRAIVEGFSLRSVLAMINSSEVYKRGGVLSKIVGTSERTLARRMKEPDKPLTAEQSSRALYYAEVMEKATEVLGTRALAEEWIEKPAIGLDGEAPINLIANAVGYELVSDYLTRLDHGVYC</sequence>
<gene>
    <name evidence="3" type="ORF">H8F21_14120</name>
</gene>
<keyword evidence="4" id="KW-1185">Reference proteome</keyword>
<feature type="domain" description="Antitoxin Xre-like helix-turn-helix" evidence="2">
    <location>
        <begin position="38"/>
        <end position="99"/>
    </location>
</feature>
<dbReference type="InterPro" id="IPR024467">
    <property type="entry name" value="Xre/MbcA/ParS-like_toxin-bd"/>
</dbReference>
<reference evidence="3 4" key="1">
    <citation type="submission" date="2020-08" db="EMBL/GenBank/DDBJ databases">
        <title>Description of novel Pseudomonas species.</title>
        <authorList>
            <person name="Duman M."/>
            <person name="Mulet M."/>
            <person name="Altun S."/>
            <person name="Saticioglu I.B."/>
            <person name="Lalucat J."/>
            <person name="Garcia-Valdes E."/>
        </authorList>
    </citation>
    <scope>NUCLEOTIDE SEQUENCE [LARGE SCALE GENOMIC DNA]</scope>
    <source>
        <strain evidence="3 4">P66</strain>
    </source>
</reference>
<dbReference type="EMBL" id="JACOPV010000008">
    <property type="protein sequence ID" value="MBM5458701.1"/>
    <property type="molecule type" value="Genomic_DNA"/>
</dbReference>
<evidence type="ECO:0000313" key="3">
    <source>
        <dbReference type="EMBL" id="MBM5458701.1"/>
    </source>
</evidence>
<dbReference type="Pfam" id="PF20432">
    <property type="entry name" value="Xre-like-HTH"/>
    <property type="match status" value="1"/>
</dbReference>
<evidence type="ECO:0000259" key="1">
    <source>
        <dbReference type="Pfam" id="PF09722"/>
    </source>
</evidence>
<dbReference type="NCBIfam" id="TIGR02293">
    <property type="entry name" value="TAS_TIGR02293"/>
    <property type="match status" value="1"/>
</dbReference>
<evidence type="ECO:0000259" key="2">
    <source>
        <dbReference type="Pfam" id="PF20432"/>
    </source>
</evidence>
<proteinExistence type="predicted"/>
<name>A0ABS2BYJ6_9PSED</name>
<dbReference type="Pfam" id="PF09722">
    <property type="entry name" value="Xre_MbcA_ParS_C"/>
    <property type="match status" value="1"/>
</dbReference>
<dbReference type="InterPro" id="IPR046847">
    <property type="entry name" value="Xre-like_HTH"/>
</dbReference>
<protein>
    <submittedName>
        <fullName evidence="3">DUF2384 domain-containing protein</fullName>
    </submittedName>
</protein>
<evidence type="ECO:0000313" key="4">
    <source>
        <dbReference type="Proteomes" id="UP000745663"/>
    </source>
</evidence>
<organism evidence="3 4">
    <name type="scientific">Pseudomonas arcuscaelestis</name>
    <dbReference type="NCBI Taxonomy" id="2710591"/>
    <lineage>
        <taxon>Bacteria</taxon>
        <taxon>Pseudomonadati</taxon>
        <taxon>Pseudomonadota</taxon>
        <taxon>Gammaproteobacteria</taxon>
        <taxon>Pseudomonadales</taxon>
        <taxon>Pseudomonadaceae</taxon>
        <taxon>Pseudomonas</taxon>
    </lineage>
</organism>
<dbReference type="Proteomes" id="UP000745663">
    <property type="component" value="Unassembled WGS sequence"/>
</dbReference>
<comment type="caution">
    <text evidence="3">The sequence shown here is derived from an EMBL/GenBank/DDBJ whole genome shotgun (WGS) entry which is preliminary data.</text>
</comment>
<feature type="domain" description="Antitoxin Xre/MbcA/ParS-like toxin-binding" evidence="1">
    <location>
        <begin position="105"/>
        <end position="154"/>
    </location>
</feature>